<gene>
    <name evidence="7" type="ORF">DWB61_08095</name>
</gene>
<dbReference type="PANTHER" id="PTHR30178:SF3">
    <property type="entry name" value="SUCCINATE-ACETATE_PROTON SYMPORTER SATP"/>
    <property type="match status" value="1"/>
</dbReference>
<dbReference type="Proteomes" id="UP000285794">
    <property type="component" value="Unassembled WGS sequence"/>
</dbReference>
<comment type="similarity">
    <text evidence="2">Belongs to the acetate uptake transporter (AceTr) (TC 2.A.96) family.</text>
</comment>
<dbReference type="GO" id="GO:0005886">
    <property type="term" value="C:plasma membrane"/>
    <property type="evidence" value="ECO:0007669"/>
    <property type="project" value="TreeGrafter"/>
</dbReference>
<comment type="caution">
    <text evidence="7">The sequence shown here is derived from an EMBL/GenBank/DDBJ whole genome shotgun (WGS) entry which is preliminary data.</text>
</comment>
<organism evidence="7 8">
    <name type="scientific">Ancylomarina euxinus</name>
    <dbReference type="NCBI Taxonomy" id="2283627"/>
    <lineage>
        <taxon>Bacteria</taxon>
        <taxon>Pseudomonadati</taxon>
        <taxon>Bacteroidota</taxon>
        <taxon>Bacteroidia</taxon>
        <taxon>Marinilabiliales</taxon>
        <taxon>Marinifilaceae</taxon>
        <taxon>Ancylomarina</taxon>
    </lineage>
</organism>
<dbReference type="NCBIfam" id="NF038013">
    <property type="entry name" value="AceTr_1"/>
    <property type="match status" value="1"/>
</dbReference>
<sequence>MENTQFIIQKDNTANPGPLGLCGFGLSTILLNLHNAGLFGMDTMILAMGIFFGGITQIIVGTMEWKKNNIFGTMAFTSYGSFWLILVCLLTMPKMGLGEAPTSTSMGYFLSVWGILSLGFFVVTLKLGKAMAILFASVVLLFALLAAANFTGSHMIHTIAGIEGVICGSIAIYIAMAQLFEAVYGRQILPLK</sequence>
<keyword evidence="4 6" id="KW-1133">Transmembrane helix</keyword>
<dbReference type="AlphaFoldDB" id="A0A425Y2Z6"/>
<dbReference type="OrthoDB" id="9787939at2"/>
<protein>
    <recommendedName>
        <fullName evidence="9">Acetate uptake transporter</fullName>
    </recommendedName>
</protein>
<reference evidence="7 8" key="1">
    <citation type="submission" date="2018-07" db="EMBL/GenBank/DDBJ databases">
        <title>Draft genome sequence of Ancylomarina sp. M1P.</title>
        <authorList>
            <person name="Yadav S."/>
            <person name="Villanueva L."/>
            <person name="Damste J.S.S."/>
        </authorList>
    </citation>
    <scope>NUCLEOTIDE SEQUENCE [LARGE SCALE GENOMIC DNA]</scope>
    <source>
        <strain evidence="7 8">M1P</strain>
    </source>
</reference>
<dbReference type="RefSeq" id="WP_125030389.1">
    <property type="nucleotide sequence ID" value="NZ_JAPXVP010000006.1"/>
</dbReference>
<evidence type="ECO:0000256" key="4">
    <source>
        <dbReference type="ARBA" id="ARBA00022989"/>
    </source>
</evidence>
<evidence type="ECO:0000256" key="5">
    <source>
        <dbReference type="ARBA" id="ARBA00023136"/>
    </source>
</evidence>
<feature type="transmembrane region" description="Helical" evidence="6">
    <location>
        <begin position="70"/>
        <end position="93"/>
    </location>
</feature>
<dbReference type="InterPro" id="IPR047623">
    <property type="entry name" value="SatP"/>
</dbReference>
<keyword evidence="3 6" id="KW-0812">Transmembrane</keyword>
<evidence type="ECO:0000256" key="6">
    <source>
        <dbReference type="SAM" id="Phobius"/>
    </source>
</evidence>
<evidence type="ECO:0000313" key="8">
    <source>
        <dbReference type="Proteomes" id="UP000285794"/>
    </source>
</evidence>
<name>A0A425Y2Z6_9BACT</name>
<dbReference type="GO" id="GO:0071422">
    <property type="term" value="P:succinate transmembrane transport"/>
    <property type="evidence" value="ECO:0007669"/>
    <property type="project" value="TreeGrafter"/>
</dbReference>
<evidence type="ECO:0000313" key="7">
    <source>
        <dbReference type="EMBL" id="RRG22158.1"/>
    </source>
</evidence>
<feature type="transmembrane region" description="Helical" evidence="6">
    <location>
        <begin position="132"/>
        <end position="150"/>
    </location>
</feature>
<keyword evidence="5 6" id="KW-0472">Membrane</keyword>
<evidence type="ECO:0000256" key="3">
    <source>
        <dbReference type="ARBA" id="ARBA00022692"/>
    </source>
</evidence>
<keyword evidence="8" id="KW-1185">Reference proteome</keyword>
<evidence type="ECO:0000256" key="2">
    <source>
        <dbReference type="ARBA" id="ARBA00005587"/>
    </source>
</evidence>
<accession>A0A425Y2Z6</accession>
<comment type="subcellular location">
    <subcellularLocation>
        <location evidence="1">Membrane</location>
        <topology evidence="1">Multi-pass membrane protein</topology>
    </subcellularLocation>
</comment>
<dbReference type="Pfam" id="PF01184">
    <property type="entry name" value="Gpr1_Fun34_YaaH"/>
    <property type="match status" value="1"/>
</dbReference>
<proteinExistence type="inferred from homology"/>
<dbReference type="InterPro" id="IPR000791">
    <property type="entry name" value="Gpr1/Fun34/SatP-like"/>
</dbReference>
<evidence type="ECO:0000256" key="1">
    <source>
        <dbReference type="ARBA" id="ARBA00004141"/>
    </source>
</evidence>
<dbReference type="PANTHER" id="PTHR30178">
    <property type="entry name" value="INNER MEMBRANE PROTEIN YAAH"/>
    <property type="match status" value="1"/>
</dbReference>
<feature type="transmembrane region" description="Helical" evidence="6">
    <location>
        <begin position="156"/>
        <end position="176"/>
    </location>
</feature>
<dbReference type="GO" id="GO:0015360">
    <property type="term" value="F:acetate:proton symporter activity"/>
    <property type="evidence" value="ECO:0007669"/>
    <property type="project" value="TreeGrafter"/>
</dbReference>
<feature type="transmembrane region" description="Helical" evidence="6">
    <location>
        <begin position="44"/>
        <end position="63"/>
    </location>
</feature>
<feature type="transmembrane region" description="Helical" evidence="6">
    <location>
        <begin position="105"/>
        <end position="125"/>
    </location>
</feature>
<evidence type="ECO:0008006" key="9">
    <source>
        <dbReference type="Google" id="ProtNLM"/>
    </source>
</evidence>
<dbReference type="EMBL" id="QQWG01000006">
    <property type="protein sequence ID" value="RRG22158.1"/>
    <property type="molecule type" value="Genomic_DNA"/>
</dbReference>